<organism evidence="1 2">
    <name type="scientific">Postia placenta MAD-698-R-SB12</name>
    <dbReference type="NCBI Taxonomy" id="670580"/>
    <lineage>
        <taxon>Eukaryota</taxon>
        <taxon>Fungi</taxon>
        <taxon>Dikarya</taxon>
        <taxon>Basidiomycota</taxon>
        <taxon>Agaricomycotina</taxon>
        <taxon>Agaricomycetes</taxon>
        <taxon>Polyporales</taxon>
        <taxon>Adustoporiaceae</taxon>
        <taxon>Rhodonia</taxon>
    </lineage>
</organism>
<accession>A0A1X6MYL1</accession>
<name>A0A1X6MYL1_9APHY</name>
<dbReference type="GeneID" id="36324080"/>
<dbReference type="EMBL" id="KZ110598">
    <property type="protein sequence ID" value="OSX61449.1"/>
    <property type="molecule type" value="Genomic_DNA"/>
</dbReference>
<evidence type="ECO:0000313" key="1">
    <source>
        <dbReference type="EMBL" id="OSX61449.1"/>
    </source>
</evidence>
<reference evidence="1 2" key="1">
    <citation type="submission" date="2017-04" db="EMBL/GenBank/DDBJ databases">
        <title>Genome Sequence of the Model Brown-Rot Fungus Postia placenta SB12.</title>
        <authorList>
            <consortium name="DOE Joint Genome Institute"/>
            <person name="Gaskell J."/>
            <person name="Kersten P."/>
            <person name="Larrondo L.F."/>
            <person name="Canessa P."/>
            <person name="Martinez D."/>
            <person name="Hibbett D."/>
            <person name="Schmoll M."/>
            <person name="Kubicek C.P."/>
            <person name="Martinez A.T."/>
            <person name="Yadav J."/>
            <person name="Master E."/>
            <person name="Magnuson J.K."/>
            <person name="James T."/>
            <person name="Yaver D."/>
            <person name="Berka R."/>
            <person name="Labutti K."/>
            <person name="Lipzen A."/>
            <person name="Aerts A."/>
            <person name="Barry K."/>
            <person name="Henrissat B."/>
            <person name="Blanchette R."/>
            <person name="Grigoriev I."/>
            <person name="Cullen D."/>
        </authorList>
    </citation>
    <scope>NUCLEOTIDE SEQUENCE [LARGE SCALE GENOMIC DNA]</scope>
    <source>
        <strain evidence="1 2">MAD-698-R-SB12</strain>
    </source>
</reference>
<proteinExistence type="predicted"/>
<evidence type="ECO:0000313" key="2">
    <source>
        <dbReference type="Proteomes" id="UP000194127"/>
    </source>
</evidence>
<dbReference type="Proteomes" id="UP000194127">
    <property type="component" value="Unassembled WGS sequence"/>
</dbReference>
<dbReference type="OrthoDB" id="10270184at2759"/>
<sequence>MHIACILTNEGLFTPLNGNLVGLLTGDNKRSNSLASLSGHTSNYARRLLRVFDRLVNWSSVAAYIQQTRKEPSIRGSTTRISTFMLAWPGQCYALLQVSLECNANDRIDAELFTTTSWRKNLAISKEQHEQKSTKQASLTQITSQKLNGLEYWCQNSPRWSPEFPRASRKGNFGSQGDLMYDPTWLGDLHVSADGRTCSPSEILHDRVGNKGGDVAVITSYEDSRGSISGISMAKISRVTRCVHSEKIE</sequence>
<keyword evidence="2" id="KW-1185">Reference proteome</keyword>
<gene>
    <name evidence="1" type="ORF">POSPLADRAFT_1046834</name>
</gene>
<dbReference type="RefSeq" id="XP_024338243.1">
    <property type="nucleotide sequence ID" value="XM_024479130.1"/>
</dbReference>
<protein>
    <submittedName>
        <fullName evidence="1">Uncharacterized protein</fullName>
    </submittedName>
</protein>
<dbReference type="AlphaFoldDB" id="A0A1X6MYL1"/>